<accession>A0A1M7ZJG4</accession>
<dbReference type="Pfam" id="PF00535">
    <property type="entry name" value="Glycos_transf_2"/>
    <property type="match status" value="1"/>
</dbReference>
<dbReference type="PANTHER" id="PTHR43179">
    <property type="entry name" value="RHAMNOSYLTRANSFERASE WBBL"/>
    <property type="match status" value="1"/>
</dbReference>
<reference evidence="7" key="1">
    <citation type="submission" date="2016-12" db="EMBL/GenBank/DDBJ databases">
        <authorList>
            <person name="Varghese N."/>
            <person name="Submissions S."/>
        </authorList>
    </citation>
    <scope>NUCLEOTIDE SEQUENCE [LARGE SCALE GENOMIC DNA]</scope>
    <source>
        <strain evidence="7">DSM 25035</strain>
    </source>
</reference>
<name>A0A1M7ZJG4_9BACT</name>
<evidence type="ECO:0000313" key="6">
    <source>
        <dbReference type="EMBL" id="SHO65055.1"/>
    </source>
</evidence>
<dbReference type="GO" id="GO:0016757">
    <property type="term" value="F:glycosyltransferase activity"/>
    <property type="evidence" value="ECO:0007669"/>
    <property type="project" value="UniProtKB-KW"/>
</dbReference>
<keyword evidence="4" id="KW-1133">Transmembrane helix</keyword>
<keyword evidence="7" id="KW-1185">Reference proteome</keyword>
<dbReference type="CDD" id="cd04186">
    <property type="entry name" value="GT_2_like_c"/>
    <property type="match status" value="1"/>
</dbReference>
<dbReference type="PANTHER" id="PTHR43179:SF12">
    <property type="entry name" value="GALACTOFURANOSYLTRANSFERASE GLFT2"/>
    <property type="match status" value="1"/>
</dbReference>
<dbReference type="RefSeq" id="WP_073573423.1">
    <property type="nucleotide sequence ID" value="NZ_FRXN01000006.1"/>
</dbReference>
<feature type="transmembrane region" description="Helical" evidence="4">
    <location>
        <begin position="254"/>
        <end position="274"/>
    </location>
</feature>
<evidence type="ECO:0000256" key="4">
    <source>
        <dbReference type="SAM" id="Phobius"/>
    </source>
</evidence>
<keyword evidence="4" id="KW-0472">Membrane</keyword>
<protein>
    <recommendedName>
        <fullName evidence="5">Glycosyltransferase 2-like domain-containing protein</fullName>
    </recommendedName>
</protein>
<dbReference type="InterPro" id="IPR029044">
    <property type="entry name" value="Nucleotide-diphossugar_trans"/>
</dbReference>
<evidence type="ECO:0000259" key="5">
    <source>
        <dbReference type="Pfam" id="PF00535"/>
    </source>
</evidence>
<dbReference type="OrthoDB" id="9771846at2"/>
<dbReference type="AlphaFoldDB" id="A0A1M7ZJG4"/>
<evidence type="ECO:0000313" key="7">
    <source>
        <dbReference type="Proteomes" id="UP000184609"/>
    </source>
</evidence>
<dbReference type="Gene3D" id="3.90.550.10">
    <property type="entry name" value="Spore Coat Polysaccharide Biosynthesis Protein SpsA, Chain A"/>
    <property type="match status" value="1"/>
</dbReference>
<proteinExistence type="inferred from homology"/>
<dbReference type="STRING" id="1073327.SAMN04488108_3831"/>
<dbReference type="EMBL" id="FRXN01000006">
    <property type="protein sequence ID" value="SHO65055.1"/>
    <property type="molecule type" value="Genomic_DNA"/>
</dbReference>
<keyword evidence="3" id="KW-0808">Transferase</keyword>
<gene>
    <name evidence="6" type="ORF">SAMN04488108_3831</name>
</gene>
<comment type="similarity">
    <text evidence="1">Belongs to the glycosyltransferase 2 family.</text>
</comment>
<evidence type="ECO:0000256" key="3">
    <source>
        <dbReference type="ARBA" id="ARBA00022679"/>
    </source>
</evidence>
<sequence length="331" mass="38095">MKNCAVVILNYNGEGMLSQFLPSVIEHSNSDVWVIDNASQDGSIALLEREFPTVPLIKLQENFGYAGGYNWGLESLKGKYQYYILLNSDVEVLPNWDQVLISSLESDDDLAAVQPKILSFQNPRLFDYAGAGGGFLDDFYYPYCRGRIWNVIEEDHGQYDDFAFVDWASGACMAIKADLFHQADGFDAHFFAHMEEIDLCVRFRQMGYKIGYTGQSRVHHFGGATLARSSPRKLFLNIKNSLSMIYKAETSGKFWWIFIIKLLTEWLAAIGYYVKGQGKYGSAIFRAYKEFWKGKSLQGRSYKGKEFIRIGPSRWIYWDFIILRKRTFEKL</sequence>
<feature type="domain" description="Glycosyltransferase 2-like" evidence="5">
    <location>
        <begin position="6"/>
        <end position="123"/>
    </location>
</feature>
<keyword evidence="2" id="KW-0328">Glycosyltransferase</keyword>
<evidence type="ECO:0000256" key="2">
    <source>
        <dbReference type="ARBA" id="ARBA00022676"/>
    </source>
</evidence>
<organism evidence="6 7">
    <name type="scientific">Algoriphagus zhangzhouensis</name>
    <dbReference type="NCBI Taxonomy" id="1073327"/>
    <lineage>
        <taxon>Bacteria</taxon>
        <taxon>Pseudomonadati</taxon>
        <taxon>Bacteroidota</taxon>
        <taxon>Cytophagia</taxon>
        <taxon>Cytophagales</taxon>
        <taxon>Cyclobacteriaceae</taxon>
        <taxon>Algoriphagus</taxon>
    </lineage>
</organism>
<evidence type="ECO:0000256" key="1">
    <source>
        <dbReference type="ARBA" id="ARBA00006739"/>
    </source>
</evidence>
<dbReference type="Proteomes" id="UP000184609">
    <property type="component" value="Unassembled WGS sequence"/>
</dbReference>
<dbReference type="SUPFAM" id="SSF53448">
    <property type="entry name" value="Nucleotide-diphospho-sugar transferases"/>
    <property type="match status" value="1"/>
</dbReference>
<dbReference type="InterPro" id="IPR001173">
    <property type="entry name" value="Glyco_trans_2-like"/>
</dbReference>
<keyword evidence="4" id="KW-0812">Transmembrane</keyword>